<evidence type="ECO:0000313" key="3">
    <source>
        <dbReference type="EMBL" id="CAH2055781.1"/>
    </source>
</evidence>
<evidence type="ECO:0000256" key="1">
    <source>
        <dbReference type="SAM" id="MobiDB-lite"/>
    </source>
</evidence>
<feature type="compositionally biased region" description="Polar residues" evidence="1">
    <location>
        <begin position="11"/>
        <end position="21"/>
    </location>
</feature>
<accession>A0ABN8IHD5</accession>
<gene>
    <name evidence="3" type="ORF">IPOD504_LOCUS9098</name>
</gene>
<keyword evidence="2" id="KW-0812">Transmembrane</keyword>
<feature type="region of interest" description="Disordered" evidence="1">
    <location>
        <begin position="1"/>
        <end position="21"/>
    </location>
</feature>
<organism evidence="3 4">
    <name type="scientific">Iphiclides podalirius</name>
    <name type="common">scarce swallowtail</name>
    <dbReference type="NCBI Taxonomy" id="110791"/>
    <lineage>
        <taxon>Eukaryota</taxon>
        <taxon>Metazoa</taxon>
        <taxon>Ecdysozoa</taxon>
        <taxon>Arthropoda</taxon>
        <taxon>Hexapoda</taxon>
        <taxon>Insecta</taxon>
        <taxon>Pterygota</taxon>
        <taxon>Neoptera</taxon>
        <taxon>Endopterygota</taxon>
        <taxon>Lepidoptera</taxon>
        <taxon>Glossata</taxon>
        <taxon>Ditrysia</taxon>
        <taxon>Papilionoidea</taxon>
        <taxon>Papilionidae</taxon>
        <taxon>Papilioninae</taxon>
        <taxon>Iphiclides</taxon>
    </lineage>
</organism>
<evidence type="ECO:0000313" key="4">
    <source>
        <dbReference type="Proteomes" id="UP000837857"/>
    </source>
</evidence>
<sequence length="69" mass="7280">MPAACKGGGNVQTPPWTANATPTISRATRSEEACTSAGMPLIGLIGHFICFSVAVVTYIRYTFACPFAR</sequence>
<dbReference type="Proteomes" id="UP000837857">
    <property type="component" value="Chromosome 22"/>
</dbReference>
<feature type="transmembrane region" description="Helical" evidence="2">
    <location>
        <begin position="37"/>
        <end position="59"/>
    </location>
</feature>
<protein>
    <submittedName>
        <fullName evidence="3">Uncharacterized protein</fullName>
    </submittedName>
</protein>
<keyword evidence="2" id="KW-0472">Membrane</keyword>
<proteinExistence type="predicted"/>
<feature type="compositionally biased region" description="Gly residues" evidence="1">
    <location>
        <begin position="1"/>
        <end position="10"/>
    </location>
</feature>
<keyword evidence="4" id="KW-1185">Reference proteome</keyword>
<feature type="non-terminal residue" evidence="3">
    <location>
        <position position="69"/>
    </location>
</feature>
<reference evidence="3" key="1">
    <citation type="submission" date="2022-03" db="EMBL/GenBank/DDBJ databases">
        <authorList>
            <person name="Martin H S."/>
        </authorList>
    </citation>
    <scope>NUCLEOTIDE SEQUENCE</scope>
</reference>
<dbReference type="EMBL" id="OW152834">
    <property type="protein sequence ID" value="CAH2055781.1"/>
    <property type="molecule type" value="Genomic_DNA"/>
</dbReference>
<name>A0ABN8IHD5_9NEOP</name>
<keyword evidence="2" id="KW-1133">Transmembrane helix</keyword>
<evidence type="ECO:0000256" key="2">
    <source>
        <dbReference type="SAM" id="Phobius"/>
    </source>
</evidence>